<reference evidence="2" key="2">
    <citation type="submission" date="2020-08" db="EMBL/GenBank/DDBJ databases">
        <authorList>
            <person name="Chen M."/>
            <person name="Teng W."/>
            <person name="Zhao L."/>
            <person name="Hu C."/>
            <person name="Zhou Y."/>
            <person name="Han B."/>
            <person name="Song L."/>
            <person name="Shu W."/>
        </authorList>
    </citation>
    <scope>NUCLEOTIDE SEQUENCE</scope>
    <source>
        <strain evidence="2">FACHB-1375</strain>
    </source>
</reference>
<organism evidence="2 3">
    <name type="scientific">Aerosakkonema funiforme FACHB-1375</name>
    <dbReference type="NCBI Taxonomy" id="2949571"/>
    <lineage>
        <taxon>Bacteria</taxon>
        <taxon>Bacillati</taxon>
        <taxon>Cyanobacteriota</taxon>
        <taxon>Cyanophyceae</taxon>
        <taxon>Oscillatoriophycideae</taxon>
        <taxon>Aerosakkonematales</taxon>
        <taxon>Aerosakkonemataceae</taxon>
        <taxon>Aerosakkonema</taxon>
    </lineage>
</organism>
<keyword evidence="3" id="KW-1185">Reference proteome</keyword>
<evidence type="ECO:0000256" key="1">
    <source>
        <dbReference type="SAM" id="MobiDB-lite"/>
    </source>
</evidence>
<evidence type="ECO:0000313" key="2">
    <source>
        <dbReference type="EMBL" id="MBD2182766.1"/>
    </source>
</evidence>
<dbReference type="AlphaFoldDB" id="A0A926ZJC4"/>
<dbReference type="RefSeq" id="WP_190465807.1">
    <property type="nucleotide sequence ID" value="NZ_JACJPW010000042.1"/>
</dbReference>
<name>A0A926ZJC4_9CYAN</name>
<evidence type="ECO:0000313" key="3">
    <source>
        <dbReference type="Proteomes" id="UP000641646"/>
    </source>
</evidence>
<feature type="compositionally biased region" description="Pro residues" evidence="1">
    <location>
        <begin position="89"/>
        <end position="99"/>
    </location>
</feature>
<accession>A0A926ZJC4</accession>
<feature type="compositionally biased region" description="Polar residues" evidence="1">
    <location>
        <begin position="128"/>
        <end position="145"/>
    </location>
</feature>
<feature type="compositionally biased region" description="Low complexity" evidence="1">
    <location>
        <begin position="112"/>
        <end position="124"/>
    </location>
</feature>
<gene>
    <name evidence="2" type="ORF">H6G03_17135</name>
</gene>
<sequence length="168" mass="17348">MFGFIKNIFGGIMAFFGGILGIGKKSKEDKSNAPKTRKGRGYYLELDESQAAQTGNGSKPAQAEAVKVESAPKAEPAKVAEAVAAAPAPVAPAPAPKPQPAKAEAAPKPEAVKAAAPVAKANAKSEPQAPSTFAPNYLLTLSSTNGRRRPGANMSSFLDMARQVKTSK</sequence>
<dbReference type="Proteomes" id="UP000641646">
    <property type="component" value="Unassembled WGS sequence"/>
</dbReference>
<feature type="compositionally biased region" description="Basic and acidic residues" evidence="1">
    <location>
        <begin position="66"/>
        <end position="78"/>
    </location>
</feature>
<feature type="compositionally biased region" description="Low complexity" evidence="1">
    <location>
        <begin position="79"/>
        <end position="88"/>
    </location>
</feature>
<feature type="compositionally biased region" description="Polar residues" evidence="1">
    <location>
        <begin position="50"/>
        <end position="59"/>
    </location>
</feature>
<comment type="caution">
    <text evidence="2">The sequence shown here is derived from an EMBL/GenBank/DDBJ whole genome shotgun (WGS) entry which is preliminary data.</text>
</comment>
<dbReference type="EMBL" id="JACJPW010000042">
    <property type="protein sequence ID" value="MBD2182766.1"/>
    <property type="molecule type" value="Genomic_DNA"/>
</dbReference>
<proteinExistence type="predicted"/>
<feature type="region of interest" description="Disordered" evidence="1">
    <location>
        <begin position="26"/>
        <end position="168"/>
    </location>
</feature>
<protein>
    <submittedName>
        <fullName evidence="2">Uncharacterized protein</fullName>
    </submittedName>
</protein>
<reference evidence="2" key="1">
    <citation type="journal article" date="2015" name="ISME J.">
        <title>Draft Genome Sequence of Streptomyces incarnatus NRRL8089, which Produces the Nucleoside Antibiotic Sinefungin.</title>
        <authorList>
            <person name="Oshima K."/>
            <person name="Hattori M."/>
            <person name="Shimizu H."/>
            <person name="Fukuda K."/>
            <person name="Nemoto M."/>
            <person name="Inagaki K."/>
            <person name="Tamura T."/>
        </authorList>
    </citation>
    <scope>NUCLEOTIDE SEQUENCE</scope>
    <source>
        <strain evidence="2">FACHB-1375</strain>
    </source>
</reference>